<protein>
    <submittedName>
        <fullName evidence="2">Antibiotic biosynthesis monooxygenase</fullName>
    </submittedName>
</protein>
<dbReference type="GO" id="GO:0004497">
    <property type="term" value="F:monooxygenase activity"/>
    <property type="evidence" value="ECO:0007669"/>
    <property type="project" value="UniProtKB-KW"/>
</dbReference>
<dbReference type="AlphaFoldDB" id="A0A069PJ71"/>
<dbReference type="Pfam" id="PF03992">
    <property type="entry name" value="ABM"/>
    <property type="match status" value="1"/>
</dbReference>
<dbReference type="PANTHER" id="PTHR34474:SF2">
    <property type="entry name" value="SIGNAL TRANSDUCTION PROTEIN TRAP"/>
    <property type="match status" value="1"/>
</dbReference>
<organism evidence="2 3">
    <name type="scientific">Caballeronia glathei</name>
    <dbReference type="NCBI Taxonomy" id="60547"/>
    <lineage>
        <taxon>Bacteria</taxon>
        <taxon>Pseudomonadati</taxon>
        <taxon>Pseudomonadota</taxon>
        <taxon>Betaproteobacteria</taxon>
        <taxon>Burkholderiales</taxon>
        <taxon>Burkholderiaceae</taxon>
        <taxon>Caballeronia</taxon>
    </lineage>
</organism>
<proteinExistence type="predicted"/>
<feature type="domain" description="ABM" evidence="1">
    <location>
        <begin position="2"/>
        <end position="94"/>
    </location>
</feature>
<reference evidence="2 3" key="1">
    <citation type="submission" date="2014-03" db="EMBL/GenBank/DDBJ databases">
        <title>Draft Genome Sequences of Four Burkholderia Strains.</title>
        <authorList>
            <person name="Liu X.Y."/>
            <person name="Li C.X."/>
            <person name="Xu J.H."/>
        </authorList>
    </citation>
    <scope>NUCLEOTIDE SEQUENCE [LARGE SCALE GENOMIC DNA]</scope>
    <source>
        <strain evidence="2 3">DSM 50014</strain>
    </source>
</reference>
<evidence type="ECO:0000259" key="1">
    <source>
        <dbReference type="PROSITE" id="PS51725"/>
    </source>
</evidence>
<evidence type="ECO:0000313" key="3">
    <source>
        <dbReference type="Proteomes" id="UP000027466"/>
    </source>
</evidence>
<dbReference type="PROSITE" id="PS51725">
    <property type="entry name" value="ABM"/>
    <property type="match status" value="1"/>
</dbReference>
<dbReference type="Gene3D" id="3.30.70.100">
    <property type="match status" value="1"/>
</dbReference>
<dbReference type="STRING" id="60547.GCA_000751215_02602"/>
<dbReference type="EMBL" id="JFHC01000048">
    <property type="protein sequence ID" value="KDR39974.1"/>
    <property type="molecule type" value="Genomic_DNA"/>
</dbReference>
<dbReference type="SUPFAM" id="SSF54909">
    <property type="entry name" value="Dimeric alpha+beta barrel"/>
    <property type="match status" value="1"/>
</dbReference>
<dbReference type="Proteomes" id="UP000027466">
    <property type="component" value="Unassembled WGS sequence"/>
</dbReference>
<comment type="caution">
    <text evidence="2">The sequence shown here is derived from an EMBL/GenBank/DDBJ whole genome shotgun (WGS) entry which is preliminary data.</text>
</comment>
<dbReference type="PANTHER" id="PTHR34474">
    <property type="entry name" value="SIGNAL TRANSDUCTION PROTEIN TRAP"/>
    <property type="match status" value="1"/>
</dbReference>
<name>A0A069PJ71_9BURK</name>
<gene>
    <name evidence="2" type="ORF">BG61_28160</name>
</gene>
<accession>A0A069PJ71</accession>
<keyword evidence="2" id="KW-0503">Monooxygenase</keyword>
<keyword evidence="3" id="KW-1185">Reference proteome</keyword>
<dbReference type="RefSeq" id="WP_035930943.1">
    <property type="nucleotide sequence ID" value="NZ_CADFFX010000035.1"/>
</dbReference>
<evidence type="ECO:0000313" key="2">
    <source>
        <dbReference type="EMBL" id="KDR39974.1"/>
    </source>
</evidence>
<dbReference type="InterPro" id="IPR011008">
    <property type="entry name" value="Dimeric_a/b-barrel"/>
</dbReference>
<sequence length="103" mass="11300">MILEIAQLPVKSGEEAAFEAAFDEAQKIIAAQPGYRSHELVRGADADNGSRYVLLVRWDSVEAHDPGFRSSADYQKWRALLHRFYEPGIAVAHFATAAGALKG</sequence>
<dbReference type="InterPro" id="IPR050404">
    <property type="entry name" value="Heme-degrading_MO"/>
</dbReference>
<keyword evidence="2" id="KW-0560">Oxidoreductase</keyword>
<dbReference type="InterPro" id="IPR007138">
    <property type="entry name" value="ABM_dom"/>
</dbReference>